<protein>
    <submittedName>
        <fullName evidence="2">Plasmid partition protein A</fullName>
    </submittedName>
</protein>
<feature type="domain" description="AAA" evidence="1">
    <location>
        <begin position="110"/>
        <end position="168"/>
    </location>
</feature>
<feature type="non-terminal residue" evidence="2">
    <location>
        <position position="188"/>
    </location>
</feature>
<sequence>MLLHEIQGLGERAKLSRIARSEIQLEVKQEVTQKTYSQRELQRLLKFTNRPVAMNTLKDVMINMSEQGIIFPKTSTNQYRLSISDCYKVADYLGVEKYRDRGWDAFVCILQNLKGGVGKSLGTNMLADALTSLERYALLQNRVLIIDLDPQGTSTQQLLPGYDIADSDLTSILAMATVGLTKDELTKA</sequence>
<dbReference type="InterPro" id="IPR027417">
    <property type="entry name" value="P-loop_NTPase"/>
</dbReference>
<evidence type="ECO:0000313" key="3">
    <source>
        <dbReference type="Proteomes" id="UP000004605"/>
    </source>
</evidence>
<dbReference type="Proteomes" id="UP000004605">
    <property type="component" value="Unassembled WGS sequence"/>
</dbReference>
<dbReference type="EMBL" id="AFWF01000047">
    <property type="protein sequence ID" value="EGU46082.1"/>
    <property type="molecule type" value="Genomic_DNA"/>
</dbReference>
<keyword evidence="3" id="KW-1185">Reference proteome</keyword>
<dbReference type="OrthoDB" id="6289637at2"/>
<dbReference type="SUPFAM" id="SSF52540">
    <property type="entry name" value="P-loop containing nucleoside triphosphate hydrolases"/>
    <property type="match status" value="1"/>
</dbReference>
<dbReference type="Gene3D" id="3.40.50.300">
    <property type="entry name" value="P-loop containing nucleotide triphosphate hydrolases"/>
    <property type="match status" value="1"/>
</dbReference>
<organism evidence="2 3">
    <name type="scientific">Vibrio ichthyoenteri ATCC 700023</name>
    <dbReference type="NCBI Taxonomy" id="870968"/>
    <lineage>
        <taxon>Bacteria</taxon>
        <taxon>Pseudomonadati</taxon>
        <taxon>Pseudomonadota</taxon>
        <taxon>Gammaproteobacteria</taxon>
        <taxon>Vibrionales</taxon>
        <taxon>Vibrionaceae</taxon>
        <taxon>Vibrio</taxon>
    </lineage>
</organism>
<dbReference type="Pfam" id="PF13614">
    <property type="entry name" value="AAA_31"/>
    <property type="match status" value="1"/>
</dbReference>
<comment type="caution">
    <text evidence="2">The sequence shown here is derived from an EMBL/GenBank/DDBJ whole genome shotgun (WGS) entry which is preliminary data.</text>
</comment>
<evidence type="ECO:0000259" key="1">
    <source>
        <dbReference type="Pfam" id="PF13614"/>
    </source>
</evidence>
<proteinExistence type="predicted"/>
<accession>F9RZ63</accession>
<reference evidence="2 3" key="1">
    <citation type="journal article" date="2012" name="Int. J. Syst. Evol. Microbiol.">
        <title>Vibrio caribbeanicus sp. nov., isolated from the marine sponge Scleritoderma cyanea.</title>
        <authorList>
            <person name="Hoffmann M."/>
            <person name="Monday S.R."/>
            <person name="Allard M.W."/>
            <person name="Strain E.A."/>
            <person name="Whittaker P."/>
            <person name="Naum M."/>
            <person name="McCarthy P.J."/>
            <person name="Lopez J.V."/>
            <person name="Fischer M."/>
            <person name="Brown E.W."/>
        </authorList>
    </citation>
    <scope>NUCLEOTIDE SEQUENCE [LARGE SCALE GENOMIC DNA]</scope>
    <source>
        <strain evidence="2 3">ATCC 700023</strain>
    </source>
</reference>
<gene>
    <name evidence="2" type="ORF">VII00023_01790</name>
</gene>
<dbReference type="RefSeq" id="WP_006711147.1">
    <property type="nucleotide sequence ID" value="NZ_AFWF01000047.1"/>
</dbReference>
<dbReference type="CDD" id="cd02042">
    <property type="entry name" value="ParAB_family"/>
    <property type="match status" value="1"/>
</dbReference>
<dbReference type="AlphaFoldDB" id="F9RZ63"/>
<dbReference type="Gene3D" id="1.10.1660.30">
    <property type="match status" value="1"/>
</dbReference>
<name>F9RZ63_9VIBR</name>
<evidence type="ECO:0000313" key="2">
    <source>
        <dbReference type="EMBL" id="EGU46082.1"/>
    </source>
</evidence>
<dbReference type="InterPro" id="IPR025669">
    <property type="entry name" value="AAA_dom"/>
</dbReference>